<evidence type="ECO:0000256" key="4">
    <source>
        <dbReference type="ARBA" id="ARBA00023306"/>
    </source>
</evidence>
<dbReference type="SUPFAM" id="SSF50998">
    <property type="entry name" value="Quinoprotein alcohol dehydrogenase-like"/>
    <property type="match status" value="1"/>
</dbReference>
<dbReference type="GO" id="GO:1905786">
    <property type="term" value="P:positive regulation of anaphase-promoting complex-dependent catabolic process"/>
    <property type="evidence" value="ECO:0007669"/>
    <property type="project" value="TreeGrafter"/>
</dbReference>
<keyword evidence="4" id="KW-0131">Cell cycle</keyword>
<name>A0AAU9JG67_9CILI</name>
<feature type="repeat" description="WD" evidence="5">
    <location>
        <begin position="388"/>
        <end position="421"/>
    </location>
</feature>
<feature type="repeat" description="WD" evidence="5">
    <location>
        <begin position="300"/>
        <end position="344"/>
    </location>
</feature>
<dbReference type="GO" id="GO:0010997">
    <property type="term" value="F:anaphase-promoting complex binding"/>
    <property type="evidence" value="ECO:0007669"/>
    <property type="project" value="InterPro"/>
</dbReference>
<dbReference type="InterPro" id="IPR001680">
    <property type="entry name" value="WD40_rpt"/>
</dbReference>
<gene>
    <name evidence="8" type="ORF">BSTOLATCC_MIC36475</name>
</gene>
<dbReference type="AlphaFoldDB" id="A0AAU9JG67"/>
<dbReference type="SMART" id="SM00320">
    <property type="entry name" value="WD40"/>
    <property type="match status" value="6"/>
</dbReference>
<comment type="caution">
    <text evidence="8">The sequence shown here is derived from an EMBL/GenBank/DDBJ whole genome shotgun (WGS) entry which is preliminary data.</text>
</comment>
<dbReference type="EMBL" id="CAJZBQ010000036">
    <property type="protein sequence ID" value="CAG9324693.1"/>
    <property type="molecule type" value="Genomic_DNA"/>
</dbReference>
<evidence type="ECO:0000256" key="6">
    <source>
        <dbReference type="SAM" id="MobiDB-lite"/>
    </source>
</evidence>
<proteinExistence type="inferred from homology"/>
<feature type="repeat" description="WD" evidence="5">
    <location>
        <begin position="258"/>
        <end position="299"/>
    </location>
</feature>
<organism evidence="8 9">
    <name type="scientific">Blepharisma stoltei</name>
    <dbReference type="NCBI Taxonomy" id="1481888"/>
    <lineage>
        <taxon>Eukaryota</taxon>
        <taxon>Sar</taxon>
        <taxon>Alveolata</taxon>
        <taxon>Ciliophora</taxon>
        <taxon>Postciliodesmatophora</taxon>
        <taxon>Heterotrichea</taxon>
        <taxon>Heterotrichida</taxon>
        <taxon>Blepharismidae</taxon>
        <taxon>Blepharisma</taxon>
    </lineage>
</organism>
<evidence type="ECO:0000256" key="1">
    <source>
        <dbReference type="ARBA" id="ARBA00006445"/>
    </source>
</evidence>
<dbReference type="InterPro" id="IPR056150">
    <property type="entry name" value="WD40_CDC20-Fz"/>
</dbReference>
<comment type="similarity">
    <text evidence="1">Belongs to the WD repeat CDC20/Fizzy family.</text>
</comment>
<dbReference type="InterPro" id="IPR033010">
    <property type="entry name" value="Cdc20/Fizzy"/>
</dbReference>
<dbReference type="PROSITE" id="PS50082">
    <property type="entry name" value="WD_REPEATS_2"/>
    <property type="match status" value="4"/>
</dbReference>
<accession>A0AAU9JG67</accession>
<dbReference type="PANTHER" id="PTHR19918:SF1">
    <property type="entry name" value="FIZZY-RELATED PROTEIN HOMOLOG"/>
    <property type="match status" value="1"/>
</dbReference>
<evidence type="ECO:0000313" key="8">
    <source>
        <dbReference type="EMBL" id="CAG9324693.1"/>
    </source>
</evidence>
<dbReference type="PROSITE" id="PS50294">
    <property type="entry name" value="WD_REPEATS_REGION"/>
    <property type="match status" value="2"/>
</dbReference>
<evidence type="ECO:0000256" key="3">
    <source>
        <dbReference type="ARBA" id="ARBA00022737"/>
    </source>
</evidence>
<dbReference type="Proteomes" id="UP001162131">
    <property type="component" value="Unassembled WGS sequence"/>
</dbReference>
<reference evidence="8" key="1">
    <citation type="submission" date="2021-09" db="EMBL/GenBank/DDBJ databases">
        <authorList>
            <consortium name="AG Swart"/>
            <person name="Singh M."/>
            <person name="Singh A."/>
            <person name="Seah K."/>
            <person name="Emmerich C."/>
        </authorList>
    </citation>
    <scope>NUCLEOTIDE SEQUENCE</scope>
    <source>
        <strain evidence="8">ATCC30299</strain>
    </source>
</reference>
<feature type="domain" description="CDC20/Fizzy WD40" evidence="7">
    <location>
        <begin position="132"/>
        <end position="419"/>
    </location>
</feature>
<dbReference type="Gene3D" id="2.130.10.10">
    <property type="entry name" value="YVTN repeat-like/Quinoprotein amine dehydrogenase"/>
    <property type="match status" value="1"/>
</dbReference>
<keyword evidence="9" id="KW-1185">Reference proteome</keyword>
<keyword evidence="2 5" id="KW-0853">WD repeat</keyword>
<dbReference type="InterPro" id="IPR011047">
    <property type="entry name" value="Quinoprotein_ADH-like_sf"/>
</dbReference>
<dbReference type="GO" id="GO:1990757">
    <property type="term" value="F:ubiquitin ligase activator activity"/>
    <property type="evidence" value="ECO:0007669"/>
    <property type="project" value="TreeGrafter"/>
</dbReference>
<dbReference type="Pfam" id="PF24807">
    <property type="entry name" value="WD40_CDC20-Fz"/>
    <property type="match status" value="1"/>
</dbReference>
<keyword evidence="3" id="KW-0677">Repeat</keyword>
<evidence type="ECO:0000256" key="2">
    <source>
        <dbReference type="ARBA" id="ARBA00022574"/>
    </source>
</evidence>
<dbReference type="CDD" id="cd00200">
    <property type="entry name" value="WD40"/>
    <property type="match status" value="1"/>
</dbReference>
<evidence type="ECO:0000313" key="9">
    <source>
        <dbReference type="Proteomes" id="UP001162131"/>
    </source>
</evidence>
<evidence type="ECO:0000259" key="7">
    <source>
        <dbReference type="Pfam" id="PF24807"/>
    </source>
</evidence>
<feature type="compositionally biased region" description="Low complexity" evidence="6">
    <location>
        <begin position="18"/>
        <end position="27"/>
    </location>
</feature>
<dbReference type="PANTHER" id="PTHR19918">
    <property type="entry name" value="CELL DIVISION CYCLE 20 CDC20 FIZZY -RELATED"/>
    <property type="match status" value="1"/>
</dbReference>
<protein>
    <recommendedName>
        <fullName evidence="7">CDC20/Fizzy WD40 domain-containing protein</fullName>
    </recommendedName>
</protein>
<dbReference type="InterPro" id="IPR015943">
    <property type="entry name" value="WD40/YVTN_repeat-like_dom_sf"/>
</dbReference>
<dbReference type="GO" id="GO:0005680">
    <property type="term" value="C:anaphase-promoting complex"/>
    <property type="evidence" value="ECO:0007669"/>
    <property type="project" value="TreeGrafter"/>
</dbReference>
<sequence length="443" mass="49885">MQTPKKSFDTLPQHRLSKSTSSKNSPSVDEGGRFIPNRVHSNLKLLFEKAERETNESPQKEEGSQAFSDLVHSQLFGFHPISSEVQRNLLRYKPETNAFENKENMPLFPIFPTHQMVMDSPRNLPKLPYKILDAPHLKDDFYYDVLDWSSKNILAVGLNSQVYLWNASSSQVSLLYDLGGDMVTSLNWSPSGNHVALGTESGKLKIYDIQQSALLQEMPPHIARIGTISWNNMMISTGSRDGNIMNRDMRSGEVCSRIQAHRQEICGIKWSPDGQYLASGGNDNKLLLWTVHSTNSVGMLRGHTAAVKAIDWSPHQNGILASGGGTADKTLRFWNTHTLEEISCIDTKSQICNMRFSKNSQELVTTHGYSQNHIIVWRYPNIKQVGVLNGHTSRVLYLSMSPDSENIVTGAGDETLRFWKLFPKQEDNQQLVSAMILNVNNLR</sequence>
<evidence type="ECO:0000256" key="5">
    <source>
        <dbReference type="PROSITE-ProRule" id="PRU00221"/>
    </source>
</evidence>
<dbReference type="GO" id="GO:0031145">
    <property type="term" value="P:anaphase-promoting complex-dependent catabolic process"/>
    <property type="evidence" value="ECO:0007669"/>
    <property type="project" value="TreeGrafter"/>
</dbReference>
<feature type="region of interest" description="Disordered" evidence="6">
    <location>
        <begin position="1"/>
        <end position="35"/>
    </location>
</feature>
<feature type="repeat" description="WD" evidence="5">
    <location>
        <begin position="183"/>
        <end position="217"/>
    </location>
</feature>